<gene>
    <name evidence="1" type="ORF">PCAR9_B0148</name>
</gene>
<protein>
    <submittedName>
        <fullName evidence="1">Uncharacterized protein</fullName>
    </submittedName>
</protein>
<dbReference type="GeneID" id="93665339"/>
<name>A0A2K4XEA2_PSEVC</name>
<dbReference type="RefSeq" id="WP_104643793.1">
    <property type="nucleotide sequence ID" value="NZ_AQGW01000025.1"/>
</dbReference>
<evidence type="ECO:0000313" key="2">
    <source>
        <dbReference type="Proteomes" id="UP000238288"/>
    </source>
</evidence>
<dbReference type="Proteomes" id="UP000238288">
    <property type="component" value="Chromosome PCAR9b"/>
</dbReference>
<dbReference type="EMBL" id="LT965929">
    <property type="protein sequence ID" value="SOU42631.1"/>
    <property type="molecule type" value="Genomic_DNA"/>
</dbReference>
<evidence type="ECO:0000313" key="1">
    <source>
        <dbReference type="EMBL" id="SOU42631.1"/>
    </source>
</evidence>
<organism evidence="1 2">
    <name type="scientific">Pseudoalteromonas carrageenovora IAM 12662</name>
    <dbReference type="NCBI Taxonomy" id="1314868"/>
    <lineage>
        <taxon>Bacteria</taxon>
        <taxon>Pseudomonadati</taxon>
        <taxon>Pseudomonadota</taxon>
        <taxon>Gammaproteobacteria</taxon>
        <taxon>Alteromonadales</taxon>
        <taxon>Pseudoalteromonadaceae</taxon>
        <taxon>Pseudoalteromonas</taxon>
    </lineage>
</organism>
<accession>A0A2K4XEA2</accession>
<sequence length="121" mass="14421">MRHPAREAINKFNKLLNLHEDPLMQDWEVECADALRIEEFINCYRTSASTDDERFTLMALILGSFEEYHGLETPKPEVWEKIRYILSTESKLHEDHIEYYSCLETEVPEEWFPITPFIRAV</sequence>
<dbReference type="OrthoDB" id="4569046at2"/>
<dbReference type="AlphaFoldDB" id="A0A2K4XEA2"/>
<reference evidence="1 2" key="1">
    <citation type="submission" date="2017-11" db="EMBL/GenBank/DDBJ databases">
        <authorList>
            <person name="Han C.G."/>
        </authorList>
    </citation>
    <scope>NUCLEOTIDE SEQUENCE [LARGE SCALE GENOMIC DNA]</scope>
    <source>
        <strain evidence="2">ATCC 43555</strain>
    </source>
</reference>
<proteinExistence type="predicted"/>